<evidence type="ECO:0000256" key="4">
    <source>
        <dbReference type="ARBA" id="ARBA00010107"/>
    </source>
</evidence>
<keyword evidence="8" id="KW-0479">Metal-binding</keyword>
<evidence type="ECO:0000259" key="21">
    <source>
        <dbReference type="PROSITE" id="PS51726"/>
    </source>
</evidence>
<dbReference type="Gene3D" id="3.40.630.30">
    <property type="match status" value="1"/>
</dbReference>
<evidence type="ECO:0000256" key="7">
    <source>
        <dbReference type="ARBA" id="ARBA00022705"/>
    </source>
</evidence>
<dbReference type="GO" id="GO:0010484">
    <property type="term" value="F:histone H3 acetyltransferase activity"/>
    <property type="evidence" value="ECO:0007669"/>
    <property type="project" value="TreeGrafter"/>
</dbReference>
<evidence type="ECO:0000256" key="1">
    <source>
        <dbReference type="ARBA" id="ARBA00004123"/>
    </source>
</evidence>
<dbReference type="GO" id="GO:0006357">
    <property type="term" value="P:regulation of transcription by RNA polymerase II"/>
    <property type="evidence" value="ECO:0007669"/>
    <property type="project" value="TreeGrafter"/>
</dbReference>
<gene>
    <name evidence="22" type="ORF">FSP39_012942</name>
</gene>
<evidence type="ECO:0000256" key="9">
    <source>
        <dbReference type="ARBA" id="ARBA00022771"/>
    </source>
</evidence>
<sequence>MYDRSLNWCTLNVVVRVRVRVGKSRVEIFKRGREAEVSEESNGSGGDSDAESATEIRVTRRSAAGLNSPAVMSPPKKKKKKVCSSSDTMSDCEDQNIPPTKVNHRSEHGSKGKVNNSHSTSKAKGKGDKHTPARGGKPAKSKHSSHKKGKASKTHNCENTINGEFMSIWTEKRPTPSMDYNESNAKCPLPGCDSKGHLTGRHETHRTLASCPLYHNTNADDCRKRYDERQKAQDKREVFLETLQEKRDLRRQVQTEEQKERVKSIREERKKFREVTDELRQTHRNHREKFERAREPLLQGLASEYDLRLFREAQARACEVLEHEITTHYTQSDLQEYRIKKLEIGRYEMSTWYSSPYPEEYARLPKIYLCEFCLKYMKTSTILRRHMAKCVWRHPPGDEIYRKGNISMFEVDGKRNKVYCQNLCLLAKLFLDHKTLYFDVEPFLFYVMTENDTHGCHIIGYFSKEKNSFLNYNVSCILTLPQSMRQGYGKMLIDFSYLLSRTENKIGSPERPLSDLGLISYRSYWKDTLLGYLHKYKGSEICIKDVSQETAINANDIVSTLQALGMLKYWKGKHLVLKRQDLIDEYLEKKSKRPSDNRLIDSNCLKWIPHAKRAQPQQAA</sequence>
<evidence type="ECO:0000256" key="13">
    <source>
        <dbReference type="ARBA" id="ARBA00023015"/>
    </source>
</evidence>
<evidence type="ECO:0000256" key="14">
    <source>
        <dbReference type="ARBA" id="ARBA00023163"/>
    </source>
</evidence>
<dbReference type="PROSITE" id="PS51802">
    <property type="entry name" value="ZF_CCHHC"/>
    <property type="match status" value="1"/>
</dbReference>
<evidence type="ECO:0000256" key="2">
    <source>
        <dbReference type="ARBA" id="ARBA00004514"/>
    </source>
</evidence>
<evidence type="ECO:0000256" key="16">
    <source>
        <dbReference type="ARBA" id="ARBA00023328"/>
    </source>
</evidence>
<dbReference type="GO" id="GO:0036409">
    <property type="term" value="C:histone H3-K14 acetyltransferase complex"/>
    <property type="evidence" value="ECO:0007669"/>
    <property type="project" value="TreeGrafter"/>
</dbReference>
<keyword evidence="7" id="KW-0235">DNA replication</keyword>
<dbReference type="EC" id="2.3.1.48" evidence="18"/>
<comment type="caution">
    <text evidence="22">The sequence shown here is derived from an EMBL/GenBank/DDBJ whole genome shotgun (WGS) entry which is preliminary data.</text>
</comment>
<comment type="subcellular location">
    <subcellularLocation>
        <location evidence="3">Chromosome</location>
        <location evidence="3">Centromere</location>
    </subcellularLocation>
    <subcellularLocation>
        <location evidence="2">Cytoplasm</location>
        <location evidence="2">Cytosol</location>
    </subcellularLocation>
    <subcellularLocation>
        <location evidence="1 18">Nucleus</location>
    </subcellularLocation>
</comment>
<evidence type="ECO:0000256" key="3">
    <source>
        <dbReference type="ARBA" id="ARBA00004584"/>
    </source>
</evidence>
<dbReference type="InterPro" id="IPR002515">
    <property type="entry name" value="Znf_C2H2C"/>
</dbReference>
<dbReference type="GO" id="GO:0006260">
    <property type="term" value="P:DNA replication"/>
    <property type="evidence" value="ECO:0007669"/>
    <property type="project" value="UniProtKB-KW"/>
</dbReference>
<evidence type="ECO:0000256" key="12">
    <source>
        <dbReference type="ARBA" id="ARBA00022990"/>
    </source>
</evidence>
<evidence type="ECO:0000313" key="23">
    <source>
        <dbReference type="Proteomes" id="UP001186944"/>
    </source>
</evidence>
<dbReference type="AlphaFoldDB" id="A0AA89C5A9"/>
<dbReference type="GO" id="GO:0008270">
    <property type="term" value="F:zinc ion binding"/>
    <property type="evidence" value="ECO:0007669"/>
    <property type="project" value="UniProtKB-KW"/>
</dbReference>
<reference evidence="22" key="1">
    <citation type="submission" date="2019-08" db="EMBL/GenBank/DDBJ databases">
        <title>The improved chromosome-level genome for the pearl oyster Pinctada fucata martensii using PacBio sequencing and Hi-C.</title>
        <authorList>
            <person name="Zheng Z."/>
        </authorList>
    </citation>
    <scope>NUCLEOTIDE SEQUENCE</scope>
    <source>
        <strain evidence="22">ZZ-2019</strain>
        <tissue evidence="22">Adductor muscle</tissue>
    </source>
</reference>
<dbReference type="PANTHER" id="PTHR10615">
    <property type="entry name" value="HISTONE ACETYLTRANSFERASE"/>
    <property type="match status" value="1"/>
</dbReference>
<evidence type="ECO:0000256" key="10">
    <source>
        <dbReference type="ARBA" id="ARBA00022833"/>
    </source>
</evidence>
<dbReference type="InterPro" id="IPR036388">
    <property type="entry name" value="WH-like_DNA-bd_sf"/>
</dbReference>
<keyword evidence="10" id="KW-0862">Zinc</keyword>
<dbReference type="SUPFAM" id="SSF103637">
    <property type="entry name" value="CCHHC domain"/>
    <property type="match status" value="1"/>
</dbReference>
<dbReference type="GO" id="GO:0045815">
    <property type="term" value="P:transcription initiation-coupled chromatin remodeling"/>
    <property type="evidence" value="ECO:0007669"/>
    <property type="project" value="UniProtKB-ARBA"/>
</dbReference>
<dbReference type="InterPro" id="IPR050603">
    <property type="entry name" value="MYST_HAT"/>
</dbReference>
<keyword evidence="15 18" id="KW-0539">Nucleus</keyword>
<dbReference type="Proteomes" id="UP001186944">
    <property type="component" value="Unassembled WGS sequence"/>
</dbReference>
<dbReference type="FunFam" id="3.40.630.30:FF:000001">
    <property type="entry name" value="Histone acetyltransferase"/>
    <property type="match status" value="1"/>
</dbReference>
<evidence type="ECO:0000256" key="15">
    <source>
        <dbReference type="ARBA" id="ARBA00023242"/>
    </source>
</evidence>
<evidence type="ECO:0000256" key="6">
    <source>
        <dbReference type="ARBA" id="ARBA00022679"/>
    </source>
</evidence>
<dbReference type="FunFam" id="3.30.60.60:FF:000001">
    <property type="entry name" value="Histone acetyltransferase"/>
    <property type="match status" value="1"/>
</dbReference>
<dbReference type="GO" id="GO:0003682">
    <property type="term" value="F:chromatin binding"/>
    <property type="evidence" value="ECO:0007669"/>
    <property type="project" value="TreeGrafter"/>
</dbReference>
<accession>A0AA89C5A9</accession>
<comment type="catalytic activity">
    <reaction evidence="18">
        <text>L-lysyl-[protein] + acetyl-CoA = N(6)-acetyl-L-lysyl-[protein] + CoA + H(+)</text>
        <dbReference type="Rhea" id="RHEA:45948"/>
        <dbReference type="Rhea" id="RHEA-COMP:9752"/>
        <dbReference type="Rhea" id="RHEA-COMP:10731"/>
        <dbReference type="ChEBI" id="CHEBI:15378"/>
        <dbReference type="ChEBI" id="CHEBI:29969"/>
        <dbReference type="ChEBI" id="CHEBI:57287"/>
        <dbReference type="ChEBI" id="CHEBI:57288"/>
        <dbReference type="ChEBI" id="CHEBI:61930"/>
        <dbReference type="EC" id="2.3.1.48"/>
    </reaction>
</comment>
<keyword evidence="14" id="KW-0804">Transcription</keyword>
<feature type="region of interest" description="Disordered" evidence="20">
    <location>
        <begin position="33"/>
        <end position="159"/>
    </location>
</feature>
<feature type="compositionally biased region" description="Basic residues" evidence="20">
    <location>
        <begin position="137"/>
        <end position="153"/>
    </location>
</feature>
<keyword evidence="6" id="KW-0808">Transferase</keyword>
<keyword evidence="5" id="KW-0963">Cytoplasm</keyword>
<feature type="domain" description="MYST-type HAT" evidence="21">
    <location>
        <begin position="334"/>
        <end position="609"/>
    </location>
</feature>
<feature type="compositionally biased region" description="Polar residues" evidence="20">
    <location>
        <begin position="113"/>
        <end position="122"/>
    </location>
</feature>
<dbReference type="Pfam" id="PF17772">
    <property type="entry name" value="zf-MYST"/>
    <property type="match status" value="1"/>
</dbReference>
<dbReference type="Gene3D" id="3.30.60.60">
    <property type="entry name" value="N-acetyl transferase-like"/>
    <property type="match status" value="1"/>
</dbReference>
<keyword evidence="9" id="KW-0863">Zinc-finger</keyword>
<keyword evidence="11" id="KW-0156">Chromatin regulator</keyword>
<dbReference type="PANTHER" id="PTHR10615:SF161">
    <property type="entry name" value="HISTONE ACETYLTRANSFERASE KAT7"/>
    <property type="match status" value="1"/>
</dbReference>
<dbReference type="GO" id="GO:1902035">
    <property type="term" value="P:positive regulation of hematopoietic stem cell proliferation"/>
    <property type="evidence" value="ECO:0007669"/>
    <property type="project" value="UniProtKB-ARBA"/>
</dbReference>
<dbReference type="InterPro" id="IPR002717">
    <property type="entry name" value="HAT_MYST-type"/>
</dbReference>
<keyword evidence="12" id="KW-0007">Acetylation</keyword>
<dbReference type="FunFam" id="1.10.10.10:FF:000092">
    <property type="entry name" value="Histone acetyltransferase"/>
    <property type="match status" value="1"/>
</dbReference>
<dbReference type="EMBL" id="VSWD01000008">
    <property type="protein sequence ID" value="KAK3095297.1"/>
    <property type="molecule type" value="Genomic_DNA"/>
</dbReference>
<dbReference type="Pfam" id="PF01530">
    <property type="entry name" value="zf-C2HC"/>
    <property type="match status" value="1"/>
</dbReference>
<dbReference type="GO" id="GO:0000775">
    <property type="term" value="C:chromosome, centromeric region"/>
    <property type="evidence" value="ECO:0007669"/>
    <property type="project" value="UniProtKB-SubCell"/>
</dbReference>
<dbReference type="InterPro" id="IPR016181">
    <property type="entry name" value="Acyl_CoA_acyltransferase"/>
</dbReference>
<evidence type="ECO:0000256" key="5">
    <source>
        <dbReference type="ARBA" id="ARBA00022490"/>
    </source>
</evidence>
<evidence type="ECO:0000256" key="8">
    <source>
        <dbReference type="ARBA" id="ARBA00022723"/>
    </source>
</evidence>
<dbReference type="GO" id="GO:0005829">
    <property type="term" value="C:cytosol"/>
    <property type="evidence" value="ECO:0007669"/>
    <property type="project" value="UniProtKB-SubCell"/>
</dbReference>
<comment type="similarity">
    <text evidence="4 18">Belongs to the MYST (SAS/MOZ) family.</text>
</comment>
<evidence type="ECO:0000256" key="19">
    <source>
        <dbReference type="SAM" id="Coils"/>
    </source>
</evidence>
<dbReference type="InterPro" id="IPR036060">
    <property type="entry name" value="Znf_C2H2C_sf"/>
</dbReference>
<evidence type="ECO:0000256" key="11">
    <source>
        <dbReference type="ARBA" id="ARBA00022853"/>
    </source>
</evidence>
<evidence type="ECO:0000256" key="20">
    <source>
        <dbReference type="SAM" id="MobiDB-lite"/>
    </source>
</evidence>
<dbReference type="PROSITE" id="PS51726">
    <property type="entry name" value="MYST_HAT"/>
    <property type="match status" value="1"/>
</dbReference>
<dbReference type="Gene3D" id="1.10.10.10">
    <property type="entry name" value="Winged helix-like DNA-binding domain superfamily/Winged helix DNA-binding domain"/>
    <property type="match status" value="1"/>
</dbReference>
<proteinExistence type="inferred from homology"/>
<keyword evidence="13" id="KW-0805">Transcription regulation</keyword>
<name>A0AA89C5A9_PINIB</name>
<dbReference type="Pfam" id="PF01853">
    <property type="entry name" value="MOZ_SAS"/>
    <property type="match status" value="1"/>
</dbReference>
<organism evidence="22 23">
    <name type="scientific">Pinctada imbricata</name>
    <name type="common">Atlantic pearl-oyster</name>
    <name type="synonym">Pinctada martensii</name>
    <dbReference type="NCBI Taxonomy" id="66713"/>
    <lineage>
        <taxon>Eukaryota</taxon>
        <taxon>Metazoa</taxon>
        <taxon>Spiralia</taxon>
        <taxon>Lophotrochozoa</taxon>
        <taxon>Mollusca</taxon>
        <taxon>Bivalvia</taxon>
        <taxon>Autobranchia</taxon>
        <taxon>Pteriomorphia</taxon>
        <taxon>Pterioida</taxon>
        <taxon>Pterioidea</taxon>
        <taxon>Pteriidae</taxon>
        <taxon>Pinctada</taxon>
    </lineage>
</organism>
<evidence type="ECO:0000256" key="18">
    <source>
        <dbReference type="RuleBase" id="RU361211"/>
    </source>
</evidence>
<feature type="active site" description="Proton donor/acceptor" evidence="17">
    <location>
        <position position="510"/>
    </location>
</feature>
<keyword evidence="23" id="KW-1185">Reference proteome</keyword>
<dbReference type="Gene3D" id="4.10.320.30">
    <property type="match status" value="1"/>
</dbReference>
<dbReference type="GO" id="GO:0003712">
    <property type="term" value="F:transcription coregulator activity"/>
    <property type="evidence" value="ECO:0007669"/>
    <property type="project" value="TreeGrafter"/>
</dbReference>
<dbReference type="InterPro" id="IPR040706">
    <property type="entry name" value="Zf-MYST"/>
</dbReference>
<dbReference type="GO" id="GO:0010485">
    <property type="term" value="F:histone H4 acetyltransferase activity"/>
    <property type="evidence" value="ECO:0007669"/>
    <property type="project" value="TreeGrafter"/>
</dbReference>
<protein>
    <recommendedName>
        <fullName evidence="18">Histone acetyltransferase</fullName>
        <ecNumber evidence="18">2.3.1.48</ecNumber>
    </recommendedName>
</protein>
<dbReference type="SUPFAM" id="SSF55729">
    <property type="entry name" value="Acyl-CoA N-acyltransferases (Nat)"/>
    <property type="match status" value="1"/>
</dbReference>
<feature type="coiled-coil region" evidence="19">
    <location>
        <begin position="239"/>
        <end position="285"/>
    </location>
</feature>
<evidence type="ECO:0000256" key="17">
    <source>
        <dbReference type="PIRSR" id="PIRSR602717-51"/>
    </source>
</evidence>
<keyword evidence="16" id="KW-0137">Centromere</keyword>
<evidence type="ECO:0000313" key="22">
    <source>
        <dbReference type="EMBL" id="KAK3095297.1"/>
    </source>
</evidence>
<keyword evidence="19" id="KW-0175">Coiled coil</keyword>